<evidence type="ECO:0000313" key="11">
    <source>
        <dbReference type="EMBL" id="MBB5660754.1"/>
    </source>
</evidence>
<dbReference type="PANTHER" id="PTHR33540">
    <property type="entry name" value="TRNA THREONYLCARBAMOYLADENOSINE BIOSYNTHESIS PROTEIN TSAE"/>
    <property type="match status" value="1"/>
</dbReference>
<organism evidence="11 12">
    <name type="scientific">Brevundimonas halotolerans</name>
    <dbReference type="NCBI Taxonomy" id="69670"/>
    <lineage>
        <taxon>Bacteria</taxon>
        <taxon>Pseudomonadati</taxon>
        <taxon>Pseudomonadota</taxon>
        <taxon>Alphaproteobacteria</taxon>
        <taxon>Caulobacterales</taxon>
        <taxon>Caulobacteraceae</taxon>
        <taxon>Brevundimonas</taxon>
    </lineage>
</organism>
<name>A0A7W9A3H0_9CAUL</name>
<comment type="caution">
    <text evidence="11">The sequence shown here is derived from an EMBL/GenBank/DDBJ whole genome shotgun (WGS) entry which is preliminary data.</text>
</comment>
<evidence type="ECO:0000256" key="2">
    <source>
        <dbReference type="ARBA" id="ARBA00007599"/>
    </source>
</evidence>
<evidence type="ECO:0000256" key="5">
    <source>
        <dbReference type="ARBA" id="ARBA00022694"/>
    </source>
</evidence>
<keyword evidence="5" id="KW-0819">tRNA processing</keyword>
<reference evidence="11 12" key="1">
    <citation type="submission" date="2020-08" db="EMBL/GenBank/DDBJ databases">
        <title>Genomic Encyclopedia of Type Strains, Phase IV (KMG-IV): sequencing the most valuable type-strain genomes for metagenomic binning, comparative biology and taxonomic classification.</title>
        <authorList>
            <person name="Goeker M."/>
        </authorList>
    </citation>
    <scope>NUCLEOTIDE SEQUENCE [LARGE SCALE GENOMIC DNA]</scope>
    <source>
        <strain evidence="11 12">DSM 24448</strain>
    </source>
</reference>
<evidence type="ECO:0000256" key="3">
    <source>
        <dbReference type="ARBA" id="ARBA00019010"/>
    </source>
</evidence>
<dbReference type="InterPro" id="IPR027417">
    <property type="entry name" value="P-loop_NTPase"/>
</dbReference>
<comment type="subcellular location">
    <subcellularLocation>
        <location evidence="1">Cytoplasm</location>
    </subcellularLocation>
</comment>
<keyword evidence="6" id="KW-0479">Metal-binding</keyword>
<evidence type="ECO:0000256" key="7">
    <source>
        <dbReference type="ARBA" id="ARBA00022741"/>
    </source>
</evidence>
<gene>
    <name evidence="11" type="ORF">FHS65_001505</name>
</gene>
<dbReference type="RefSeq" id="WP_241153205.1">
    <property type="nucleotide sequence ID" value="NZ_JACIJB010000005.1"/>
</dbReference>
<dbReference type="GO" id="GO:0005524">
    <property type="term" value="F:ATP binding"/>
    <property type="evidence" value="ECO:0007669"/>
    <property type="project" value="UniProtKB-KW"/>
</dbReference>
<evidence type="ECO:0000256" key="10">
    <source>
        <dbReference type="ARBA" id="ARBA00032441"/>
    </source>
</evidence>
<keyword evidence="4" id="KW-0963">Cytoplasm</keyword>
<comment type="similarity">
    <text evidence="2">Belongs to the TsaE family.</text>
</comment>
<accession>A0A7W9A3H0</accession>
<keyword evidence="8" id="KW-0067">ATP-binding</keyword>
<evidence type="ECO:0000256" key="9">
    <source>
        <dbReference type="ARBA" id="ARBA00022842"/>
    </source>
</evidence>
<dbReference type="GO" id="GO:0002949">
    <property type="term" value="P:tRNA threonylcarbamoyladenosine modification"/>
    <property type="evidence" value="ECO:0007669"/>
    <property type="project" value="InterPro"/>
</dbReference>
<protein>
    <recommendedName>
        <fullName evidence="3">tRNA threonylcarbamoyladenosine biosynthesis protein TsaE</fullName>
    </recommendedName>
    <alternativeName>
        <fullName evidence="10">t(6)A37 threonylcarbamoyladenosine biosynthesis protein TsaE</fullName>
    </alternativeName>
</protein>
<dbReference type="PANTHER" id="PTHR33540:SF2">
    <property type="entry name" value="TRNA THREONYLCARBAMOYLADENOSINE BIOSYNTHESIS PROTEIN TSAE"/>
    <property type="match status" value="1"/>
</dbReference>
<dbReference type="Gene3D" id="3.40.50.300">
    <property type="entry name" value="P-loop containing nucleotide triphosphate hydrolases"/>
    <property type="match status" value="1"/>
</dbReference>
<evidence type="ECO:0000256" key="4">
    <source>
        <dbReference type="ARBA" id="ARBA00022490"/>
    </source>
</evidence>
<proteinExistence type="inferred from homology"/>
<evidence type="ECO:0000256" key="6">
    <source>
        <dbReference type="ARBA" id="ARBA00022723"/>
    </source>
</evidence>
<keyword evidence="7" id="KW-0547">Nucleotide-binding</keyword>
<evidence type="ECO:0000256" key="8">
    <source>
        <dbReference type="ARBA" id="ARBA00022840"/>
    </source>
</evidence>
<evidence type="ECO:0000256" key="1">
    <source>
        <dbReference type="ARBA" id="ARBA00004496"/>
    </source>
</evidence>
<dbReference type="GO" id="GO:0005737">
    <property type="term" value="C:cytoplasm"/>
    <property type="evidence" value="ECO:0007669"/>
    <property type="project" value="UniProtKB-SubCell"/>
</dbReference>
<dbReference type="Pfam" id="PF02367">
    <property type="entry name" value="TsaE"/>
    <property type="match status" value="1"/>
</dbReference>
<dbReference type="EMBL" id="JACIJB010000005">
    <property type="protein sequence ID" value="MBB5660754.1"/>
    <property type="molecule type" value="Genomic_DNA"/>
</dbReference>
<keyword evidence="9" id="KW-0460">Magnesium</keyword>
<dbReference type="GO" id="GO:0046872">
    <property type="term" value="F:metal ion binding"/>
    <property type="evidence" value="ECO:0007669"/>
    <property type="project" value="UniProtKB-KW"/>
</dbReference>
<dbReference type="Proteomes" id="UP000548978">
    <property type="component" value="Unassembled WGS sequence"/>
</dbReference>
<sequence>MRDIPLADEAATTRLGAALALQLAIGEALLLNGELGMGKSTLARGLIRALTRPDEDVPSPTFTLVQFYEGSPPVAHFDLYRLEDPEEIQEIGLYEALEDGAVLIEWPERLGTGGGEALSPDRLSVTLETDGAGRRAHLTGYGAWAGKLKELHV</sequence>
<dbReference type="SUPFAM" id="SSF52540">
    <property type="entry name" value="P-loop containing nucleoside triphosphate hydrolases"/>
    <property type="match status" value="1"/>
</dbReference>
<keyword evidence="12" id="KW-1185">Reference proteome</keyword>
<dbReference type="InterPro" id="IPR003442">
    <property type="entry name" value="T6A_TsaE"/>
</dbReference>
<dbReference type="AlphaFoldDB" id="A0A7W9A3H0"/>
<evidence type="ECO:0000313" key="12">
    <source>
        <dbReference type="Proteomes" id="UP000548978"/>
    </source>
</evidence>
<dbReference type="NCBIfam" id="TIGR00150">
    <property type="entry name" value="T6A_YjeE"/>
    <property type="match status" value="1"/>
</dbReference>